<keyword evidence="3" id="KW-0175">Coiled coil</keyword>
<feature type="compositionally biased region" description="Basic residues" evidence="5">
    <location>
        <begin position="297"/>
        <end position="331"/>
    </location>
</feature>
<evidence type="ECO:0000256" key="3">
    <source>
        <dbReference type="ARBA" id="ARBA00023054"/>
    </source>
</evidence>
<evidence type="ECO:0000313" key="7">
    <source>
        <dbReference type="Proteomes" id="UP000596660"/>
    </source>
</evidence>
<dbReference type="Proteomes" id="UP000596660">
    <property type="component" value="Unplaced"/>
</dbReference>
<keyword evidence="4" id="KW-0539">Nucleus</keyword>
<dbReference type="Pfam" id="PF09805">
    <property type="entry name" value="Nop25"/>
    <property type="match status" value="1"/>
</dbReference>
<comment type="similarity">
    <text evidence="2">Belongs to the RRP17 family.</text>
</comment>
<feature type="region of interest" description="Disordered" evidence="5">
    <location>
        <begin position="165"/>
        <end position="226"/>
    </location>
</feature>
<dbReference type="GO" id="GO:0005730">
    <property type="term" value="C:nucleolus"/>
    <property type="evidence" value="ECO:0007669"/>
    <property type="project" value="UniProtKB-SubCell"/>
</dbReference>
<evidence type="ECO:0000256" key="5">
    <source>
        <dbReference type="SAM" id="MobiDB-lite"/>
    </source>
</evidence>
<sequence>MALSDNLDLVKTQPKIDDLETKFLRTLNFCPDVKCYTNYDLDDEFVYPYNLPTVEELFESMVNVDSSVDDDAASLKNKEEIEEKKMVGHGSYKDSCTDESKKAKNDEDCYAPLKNKEEQKSMTEADGAVVGVPPMNRVHISKRALRNKSLSVTFNEKDLRDYVGGFHKRKKKRRKEALKQQGEAERRKRLEDRKKRRKEKEYALYGGAPPEDGAKSVDEDLEQNDQIELNPLASDFDTFALSSLVEGTTSYENGDIMVTVTTSEIGHEENPTEKSASLIPQSGSTGEAVKKQNIPVSKKKAFKKSTKGRSRTKLVSKRERRKGKINGKKKR</sequence>
<dbReference type="PANTHER" id="PTHR14577:SF0">
    <property type="entry name" value="NUCLEOLAR PROTEIN 12"/>
    <property type="match status" value="1"/>
</dbReference>
<evidence type="ECO:0000256" key="2">
    <source>
        <dbReference type="ARBA" id="ARBA00007175"/>
    </source>
</evidence>
<feature type="compositionally biased region" description="Polar residues" evidence="5">
    <location>
        <begin position="273"/>
        <end position="285"/>
    </location>
</feature>
<dbReference type="GO" id="GO:0019843">
    <property type="term" value="F:rRNA binding"/>
    <property type="evidence" value="ECO:0007669"/>
    <property type="project" value="TreeGrafter"/>
</dbReference>
<reference evidence="6" key="2">
    <citation type="submission" date="2021-03" db="UniProtKB">
        <authorList>
            <consortium name="EnsemblPlants"/>
        </authorList>
    </citation>
    <scope>IDENTIFICATION</scope>
</reference>
<feature type="compositionally biased region" description="Basic and acidic residues" evidence="5">
    <location>
        <begin position="182"/>
        <end position="193"/>
    </location>
</feature>
<comment type="subcellular location">
    <subcellularLocation>
        <location evidence="1">Nucleus</location>
        <location evidence="1">Nucleolus</location>
    </subcellularLocation>
</comment>
<dbReference type="AlphaFoldDB" id="A0A803LPM7"/>
<evidence type="ECO:0000256" key="4">
    <source>
        <dbReference type="ARBA" id="ARBA00023242"/>
    </source>
</evidence>
<evidence type="ECO:0000313" key="6">
    <source>
        <dbReference type="EnsemblPlants" id="AUR62016906-RA:cds"/>
    </source>
</evidence>
<protein>
    <submittedName>
        <fullName evidence="6">Uncharacterized protein</fullName>
    </submittedName>
</protein>
<feature type="compositionally biased region" description="Basic residues" evidence="5">
    <location>
        <begin position="166"/>
        <end position="176"/>
    </location>
</feature>
<organism evidence="6 7">
    <name type="scientific">Chenopodium quinoa</name>
    <name type="common">Quinoa</name>
    <dbReference type="NCBI Taxonomy" id="63459"/>
    <lineage>
        <taxon>Eukaryota</taxon>
        <taxon>Viridiplantae</taxon>
        <taxon>Streptophyta</taxon>
        <taxon>Embryophyta</taxon>
        <taxon>Tracheophyta</taxon>
        <taxon>Spermatophyta</taxon>
        <taxon>Magnoliopsida</taxon>
        <taxon>eudicotyledons</taxon>
        <taxon>Gunneridae</taxon>
        <taxon>Pentapetalae</taxon>
        <taxon>Caryophyllales</taxon>
        <taxon>Chenopodiaceae</taxon>
        <taxon>Chenopodioideae</taxon>
        <taxon>Atripliceae</taxon>
        <taxon>Chenopodium</taxon>
    </lineage>
</organism>
<reference evidence="6" key="1">
    <citation type="journal article" date="2017" name="Nature">
        <title>The genome of Chenopodium quinoa.</title>
        <authorList>
            <person name="Jarvis D.E."/>
            <person name="Ho Y.S."/>
            <person name="Lightfoot D.J."/>
            <person name="Schmoeckel S.M."/>
            <person name="Li B."/>
            <person name="Borm T.J.A."/>
            <person name="Ohyanagi H."/>
            <person name="Mineta K."/>
            <person name="Michell C.T."/>
            <person name="Saber N."/>
            <person name="Kharbatia N.M."/>
            <person name="Rupper R.R."/>
            <person name="Sharp A.R."/>
            <person name="Dally N."/>
            <person name="Boughton B.A."/>
            <person name="Woo Y.H."/>
            <person name="Gao G."/>
            <person name="Schijlen E.G.W.M."/>
            <person name="Guo X."/>
            <person name="Momin A.A."/>
            <person name="Negrao S."/>
            <person name="Al-Babili S."/>
            <person name="Gehring C."/>
            <person name="Roessner U."/>
            <person name="Jung C."/>
            <person name="Murphy K."/>
            <person name="Arold S.T."/>
            <person name="Gojobori T."/>
            <person name="van der Linden C.G."/>
            <person name="van Loo E.N."/>
            <person name="Jellen E.N."/>
            <person name="Maughan P.J."/>
            <person name="Tester M."/>
        </authorList>
    </citation>
    <scope>NUCLEOTIDE SEQUENCE [LARGE SCALE GENOMIC DNA]</scope>
    <source>
        <strain evidence="6">cv. PI 614886</strain>
    </source>
</reference>
<dbReference type="PANTHER" id="PTHR14577">
    <property type="entry name" value="NUCLEOLAR PROTEIN 12"/>
    <property type="match status" value="1"/>
</dbReference>
<feature type="region of interest" description="Disordered" evidence="5">
    <location>
        <begin position="264"/>
        <end position="331"/>
    </location>
</feature>
<proteinExistence type="inferred from homology"/>
<dbReference type="EnsemblPlants" id="AUR62016906-RA">
    <property type="protein sequence ID" value="AUR62016906-RA:cds"/>
    <property type="gene ID" value="AUR62016906"/>
</dbReference>
<evidence type="ECO:0000256" key="1">
    <source>
        <dbReference type="ARBA" id="ARBA00004604"/>
    </source>
</evidence>
<dbReference type="InterPro" id="IPR019186">
    <property type="entry name" value="Nucleolar_protein_12"/>
</dbReference>
<accession>A0A803LPM7</accession>
<keyword evidence="7" id="KW-1185">Reference proteome</keyword>
<dbReference type="Gramene" id="AUR62016906-RA">
    <property type="protein sequence ID" value="AUR62016906-RA:cds"/>
    <property type="gene ID" value="AUR62016906"/>
</dbReference>
<name>A0A803LPM7_CHEQI</name>